<feature type="transmembrane region" description="Helical" evidence="6">
    <location>
        <begin position="144"/>
        <end position="169"/>
    </location>
</feature>
<feature type="compositionally biased region" description="Pro residues" evidence="5">
    <location>
        <begin position="301"/>
        <end position="310"/>
    </location>
</feature>
<dbReference type="InterPro" id="IPR005178">
    <property type="entry name" value="Ostalpha/TMEM184C"/>
</dbReference>
<keyword evidence="2 6" id="KW-0812">Transmembrane</keyword>
<protein>
    <recommendedName>
        <fullName evidence="9">Transmembrane protein 184</fullName>
    </recommendedName>
</protein>
<dbReference type="SMART" id="SM01417">
    <property type="entry name" value="Solute_trans_a"/>
    <property type="match status" value="1"/>
</dbReference>
<feature type="transmembrane region" description="Helical" evidence="6">
    <location>
        <begin position="223"/>
        <end position="246"/>
    </location>
</feature>
<dbReference type="GO" id="GO:0016020">
    <property type="term" value="C:membrane"/>
    <property type="evidence" value="ECO:0007669"/>
    <property type="project" value="UniProtKB-SubCell"/>
</dbReference>
<reference evidence="7 8" key="1">
    <citation type="submission" date="2015-09" db="EMBL/GenBank/DDBJ databases">
        <title>Draft genome of a European isolate of the apple canker pathogen Neonectria ditissima.</title>
        <authorList>
            <person name="Gomez-Cortecero A."/>
            <person name="Harrison R.J."/>
            <person name="Armitage A.D."/>
        </authorList>
    </citation>
    <scope>NUCLEOTIDE SEQUENCE [LARGE SCALE GENOMIC DNA]</scope>
    <source>
        <strain evidence="7 8">R09/05</strain>
    </source>
</reference>
<gene>
    <name evidence="7" type="ORF">AK830_g457</name>
</gene>
<evidence type="ECO:0000256" key="2">
    <source>
        <dbReference type="ARBA" id="ARBA00022692"/>
    </source>
</evidence>
<evidence type="ECO:0000256" key="1">
    <source>
        <dbReference type="ARBA" id="ARBA00004141"/>
    </source>
</evidence>
<dbReference type="PANTHER" id="PTHR23423">
    <property type="entry name" value="ORGANIC SOLUTE TRANSPORTER-RELATED"/>
    <property type="match status" value="1"/>
</dbReference>
<dbReference type="Pfam" id="PF03619">
    <property type="entry name" value="Solute_trans_a"/>
    <property type="match status" value="1"/>
</dbReference>
<keyword evidence="3 6" id="KW-1133">Transmembrane helix</keyword>
<dbReference type="OrthoDB" id="5348404at2759"/>
<proteinExistence type="predicted"/>
<feature type="region of interest" description="Disordered" evidence="5">
    <location>
        <begin position="363"/>
        <end position="476"/>
    </location>
</feature>
<feature type="transmembrane region" description="Helical" evidence="6">
    <location>
        <begin position="75"/>
        <end position="100"/>
    </location>
</feature>
<comment type="subcellular location">
    <subcellularLocation>
        <location evidence="1">Membrane</location>
        <topology evidence="1">Multi-pass membrane protein</topology>
    </subcellularLocation>
</comment>
<evidence type="ECO:0008006" key="9">
    <source>
        <dbReference type="Google" id="ProtNLM"/>
    </source>
</evidence>
<feature type="region of interest" description="Disordered" evidence="5">
    <location>
        <begin position="301"/>
        <end position="328"/>
    </location>
</feature>
<keyword evidence="8" id="KW-1185">Reference proteome</keyword>
<feature type="transmembrane region" description="Helical" evidence="6">
    <location>
        <begin position="266"/>
        <end position="288"/>
    </location>
</feature>
<comment type="caution">
    <text evidence="7">The sequence shown here is derived from an EMBL/GenBank/DDBJ whole genome shotgun (WGS) entry which is preliminary data.</text>
</comment>
<dbReference type="STRING" id="78410.A0A0P7BVZ3"/>
<dbReference type="EMBL" id="LKCW01000003">
    <property type="protein sequence ID" value="KPM45983.1"/>
    <property type="molecule type" value="Genomic_DNA"/>
</dbReference>
<organism evidence="7 8">
    <name type="scientific">Neonectria ditissima</name>
    <dbReference type="NCBI Taxonomy" id="78410"/>
    <lineage>
        <taxon>Eukaryota</taxon>
        <taxon>Fungi</taxon>
        <taxon>Dikarya</taxon>
        <taxon>Ascomycota</taxon>
        <taxon>Pezizomycotina</taxon>
        <taxon>Sordariomycetes</taxon>
        <taxon>Hypocreomycetidae</taxon>
        <taxon>Hypocreales</taxon>
        <taxon>Nectriaceae</taxon>
        <taxon>Neonectria</taxon>
    </lineage>
</organism>
<keyword evidence="4 6" id="KW-0472">Membrane</keyword>
<evidence type="ECO:0000256" key="4">
    <source>
        <dbReference type="ARBA" id="ARBA00023136"/>
    </source>
</evidence>
<evidence type="ECO:0000256" key="6">
    <source>
        <dbReference type="SAM" id="Phobius"/>
    </source>
</evidence>
<name>A0A0P7BVZ3_9HYPO</name>
<dbReference type="AlphaFoldDB" id="A0A0P7BVZ3"/>
<accession>A0A0P7BVZ3</accession>
<evidence type="ECO:0000313" key="8">
    <source>
        <dbReference type="Proteomes" id="UP000050424"/>
    </source>
</evidence>
<feature type="transmembrane region" description="Helical" evidence="6">
    <location>
        <begin position="49"/>
        <end position="69"/>
    </location>
</feature>
<evidence type="ECO:0000256" key="5">
    <source>
        <dbReference type="SAM" id="MobiDB-lite"/>
    </source>
</evidence>
<dbReference type="Proteomes" id="UP000050424">
    <property type="component" value="Unassembled WGS sequence"/>
</dbReference>
<sequence>MKDIVSHFTFHELARLIAAASTGVAVLLSLYLIWRHALSYTKPREQRHIIRILFMVPVYSVSSLLQIIWYEQAVYIAVVAHCYEAFALAAFFALVCHYVAPDVHAQKAFFRDMTPVRPWIWPLRAFARCCGGQRGPWRTPRSGLTWFNICWVAVYQYCFVRVASAVVAVAAQAAGRYCESSNSPAFANIWLSAVNMAAVSVAMVCVVQVYVQLRDALAPHRLFVKILAIKLVVFLVLWQTILIKIGTATVDALRPGATLSNGDLKVGIPCLLICVEMALFALLHLWAFPYRPYAPGAPPTFYPAPDPARPGPDVENRHQPPSGGPAGLRAIVDAMNPWDLVKAVGRGLRWLFVGVKHRNRDLASSAAVPLTARPSSQEDGVAARVSDGSDAPLKPQATNTSDDATPPPDYSRGSHFPAPGHEQRYEPMRGGSSEDAAYLHHMPPPEPYDAGRQFIAPSPPPESHAVVGQRTEYRTG</sequence>
<feature type="transmembrane region" description="Helical" evidence="6">
    <location>
        <begin position="189"/>
        <end position="211"/>
    </location>
</feature>
<feature type="transmembrane region" description="Helical" evidence="6">
    <location>
        <begin position="16"/>
        <end position="37"/>
    </location>
</feature>
<evidence type="ECO:0000313" key="7">
    <source>
        <dbReference type="EMBL" id="KPM45983.1"/>
    </source>
</evidence>
<evidence type="ECO:0000256" key="3">
    <source>
        <dbReference type="ARBA" id="ARBA00022989"/>
    </source>
</evidence>